<dbReference type="Pfam" id="PF04724">
    <property type="entry name" value="Glyco_transf_17"/>
    <property type="match status" value="1"/>
</dbReference>
<dbReference type="GO" id="GO:0006044">
    <property type="term" value="P:N-acetylglucosamine metabolic process"/>
    <property type="evidence" value="ECO:0000318"/>
    <property type="project" value="GO_Central"/>
</dbReference>
<dbReference type="AlphaFoldDB" id="A2GH28"/>
<dbReference type="PANTHER" id="PTHR12224">
    <property type="entry name" value="BETA-1,4-MANNOSYL-GLYCOPROTEIN BETA-1,4-N-ACETYLGLUCOSAMINYL-TRANSFERASE"/>
    <property type="match status" value="1"/>
</dbReference>
<evidence type="ECO:0000313" key="2">
    <source>
        <dbReference type="Proteomes" id="UP000001542"/>
    </source>
</evidence>
<dbReference type="RefSeq" id="XP_001296469.1">
    <property type="nucleotide sequence ID" value="XM_001296468.1"/>
</dbReference>
<name>A2GH28_TRIV3</name>
<organism evidence="1 2">
    <name type="scientific">Trichomonas vaginalis (strain ATCC PRA-98 / G3)</name>
    <dbReference type="NCBI Taxonomy" id="412133"/>
    <lineage>
        <taxon>Eukaryota</taxon>
        <taxon>Metamonada</taxon>
        <taxon>Parabasalia</taxon>
        <taxon>Trichomonadida</taxon>
        <taxon>Trichomonadidae</taxon>
        <taxon>Trichomonas</taxon>
    </lineage>
</organism>
<keyword evidence="2" id="KW-1185">Reference proteome</keyword>
<reference evidence="1" key="1">
    <citation type="submission" date="2006-10" db="EMBL/GenBank/DDBJ databases">
        <authorList>
            <person name="Amadeo P."/>
            <person name="Zhao Q."/>
            <person name="Wortman J."/>
            <person name="Fraser-Liggett C."/>
            <person name="Carlton J."/>
        </authorList>
    </citation>
    <scope>NUCLEOTIDE SEQUENCE</scope>
    <source>
        <strain evidence="1">G3</strain>
    </source>
</reference>
<dbReference type="PANTHER" id="PTHR12224:SF0">
    <property type="entry name" value="BETA-1,4-MANNOSYL-GLYCOPROTEIN 4-BETA-N-ACETYLGLUCOSAMINYLTRANSFERASE"/>
    <property type="match status" value="1"/>
</dbReference>
<accession>A2GH28</accession>
<proteinExistence type="predicted"/>
<dbReference type="InParanoid" id="A2GH28"/>
<dbReference type="EMBL" id="DS115875">
    <property type="protein sequence ID" value="EAX83539.1"/>
    <property type="molecule type" value="Genomic_DNA"/>
</dbReference>
<protein>
    <recommendedName>
        <fullName evidence="3">Glycosyltransferase family 17 protein</fullName>
    </recommendedName>
</protein>
<dbReference type="Proteomes" id="UP000001542">
    <property type="component" value="Unassembled WGS sequence"/>
</dbReference>
<dbReference type="GO" id="GO:0016020">
    <property type="term" value="C:membrane"/>
    <property type="evidence" value="ECO:0007669"/>
    <property type="project" value="InterPro"/>
</dbReference>
<dbReference type="OrthoDB" id="6474464at2759"/>
<dbReference type="VEuPathDB" id="TrichDB:TVAGG3_0788060"/>
<evidence type="ECO:0008006" key="3">
    <source>
        <dbReference type="Google" id="ProtNLM"/>
    </source>
</evidence>
<dbReference type="GO" id="GO:0003830">
    <property type="term" value="F:beta-1,4-mannosylglycoprotein 4-beta-N-acetylglucosaminyltransferase activity"/>
    <property type="evidence" value="ECO:0007669"/>
    <property type="project" value="InterPro"/>
</dbReference>
<evidence type="ECO:0000313" key="1">
    <source>
        <dbReference type="EMBL" id="EAX83539.1"/>
    </source>
</evidence>
<dbReference type="KEGG" id="tva:4741171"/>
<dbReference type="VEuPathDB" id="TrichDB:TVAG_523200"/>
<gene>
    <name evidence="1" type="ORF">TVAG_523200</name>
</gene>
<reference evidence="1" key="2">
    <citation type="journal article" date="2007" name="Science">
        <title>Draft genome sequence of the sexually transmitted pathogen Trichomonas vaginalis.</title>
        <authorList>
            <person name="Carlton J.M."/>
            <person name="Hirt R.P."/>
            <person name="Silva J.C."/>
            <person name="Delcher A.L."/>
            <person name="Schatz M."/>
            <person name="Zhao Q."/>
            <person name="Wortman J.R."/>
            <person name="Bidwell S.L."/>
            <person name="Alsmark U.C.M."/>
            <person name="Besteiro S."/>
            <person name="Sicheritz-Ponten T."/>
            <person name="Noel C.J."/>
            <person name="Dacks J.B."/>
            <person name="Foster P.G."/>
            <person name="Simillion C."/>
            <person name="Van de Peer Y."/>
            <person name="Miranda-Saavedra D."/>
            <person name="Barton G.J."/>
            <person name="Westrop G.D."/>
            <person name="Mueller S."/>
            <person name="Dessi D."/>
            <person name="Fiori P.L."/>
            <person name="Ren Q."/>
            <person name="Paulsen I."/>
            <person name="Zhang H."/>
            <person name="Bastida-Corcuera F.D."/>
            <person name="Simoes-Barbosa A."/>
            <person name="Brown M.T."/>
            <person name="Hayes R.D."/>
            <person name="Mukherjee M."/>
            <person name="Okumura C.Y."/>
            <person name="Schneider R."/>
            <person name="Smith A.J."/>
            <person name="Vanacova S."/>
            <person name="Villalvazo M."/>
            <person name="Haas B.J."/>
            <person name="Pertea M."/>
            <person name="Feldblyum T.V."/>
            <person name="Utterback T.R."/>
            <person name="Shu C.L."/>
            <person name="Osoegawa K."/>
            <person name="de Jong P.J."/>
            <person name="Hrdy I."/>
            <person name="Horvathova L."/>
            <person name="Zubacova Z."/>
            <person name="Dolezal P."/>
            <person name="Malik S.B."/>
            <person name="Logsdon J.M. Jr."/>
            <person name="Henze K."/>
            <person name="Gupta A."/>
            <person name="Wang C.C."/>
            <person name="Dunne R.L."/>
            <person name="Upcroft J.A."/>
            <person name="Upcroft P."/>
            <person name="White O."/>
            <person name="Salzberg S.L."/>
            <person name="Tang P."/>
            <person name="Chiu C.-H."/>
            <person name="Lee Y.-S."/>
            <person name="Embley T.M."/>
            <person name="Coombs G.H."/>
            <person name="Mottram J.C."/>
            <person name="Tachezy J."/>
            <person name="Fraser-Liggett C.M."/>
            <person name="Johnson P.J."/>
        </authorList>
    </citation>
    <scope>NUCLEOTIDE SEQUENCE [LARGE SCALE GENOMIC DNA]</scope>
    <source>
        <strain evidence="1">G3</strain>
    </source>
</reference>
<dbReference type="InterPro" id="IPR006813">
    <property type="entry name" value="Glyco_trans_17"/>
</dbReference>
<sequence>MLYTRIWRLQPYVDHFVVVSSSSTFTSKQNNITIYPFEKEIQALGDKIHFFQGNLPADIGNWERERIQRNSILNFTKSLNITAGDLMLVSDVDEIPTIFGMEFIIQNPPPDIYYNFHCDFYNHNYNSLKTNKWSFPAVFRYRNSISKELMSDTRNSYRLITNHVLGTHCSYCFKDIETYLKKFHSFSHQEYNKYPYTDPNYLFWTHYCKKPLPSGDFLNTPAAPQLDLVPKDSRLQFLYDPNYVLDIEKTNFKKNELPQLCKKRKKR</sequence>
<dbReference type="GO" id="GO:0016757">
    <property type="term" value="F:glycosyltransferase activity"/>
    <property type="evidence" value="ECO:0000318"/>
    <property type="project" value="GO_Central"/>
</dbReference>